<evidence type="ECO:0000259" key="1">
    <source>
        <dbReference type="PROSITE" id="PS51186"/>
    </source>
</evidence>
<keyword evidence="2" id="KW-0614">Plasmid</keyword>
<dbReference type="RefSeq" id="WP_104925339.1">
    <property type="nucleotide sequence ID" value="NZ_CP019064.1"/>
</dbReference>
<sequence length="140" mass="15627">MNIKITHEVTSNDTEELLAGLRDYNSQFIETGSRKPLGIFCRNDAGVLIGGLIASRKGLWLCIDYLWVSDDARGKGLGGIMIKKAEQEAVKIGCNHALVDTFSFQAAPFYEKQGYVLQMSLKDCPKVGMQRHYLTKENLI</sequence>
<dbReference type="InterPro" id="IPR000182">
    <property type="entry name" value="GNAT_dom"/>
</dbReference>
<protein>
    <submittedName>
        <fullName evidence="2">N-acetyltransferase</fullName>
    </submittedName>
</protein>
<dbReference type="AlphaFoldDB" id="A0A2L1UYN4"/>
<dbReference type="PROSITE" id="PS51186">
    <property type="entry name" value="GNAT"/>
    <property type="match status" value="1"/>
</dbReference>
<geneLocation type="plasmid" evidence="2 3">
    <name>unnamed2</name>
</geneLocation>
<dbReference type="OrthoDB" id="9787920at2"/>
<gene>
    <name evidence="2" type="ORF">BV494_24180</name>
</gene>
<dbReference type="CDD" id="cd04301">
    <property type="entry name" value="NAT_SF"/>
    <property type="match status" value="1"/>
</dbReference>
<dbReference type="SUPFAM" id="SSF55729">
    <property type="entry name" value="Acyl-CoA N-acyltransferases (Nat)"/>
    <property type="match status" value="1"/>
</dbReference>
<proteinExistence type="predicted"/>
<dbReference type="Gene3D" id="3.40.630.30">
    <property type="match status" value="1"/>
</dbReference>
<evidence type="ECO:0000313" key="3">
    <source>
        <dbReference type="Proteomes" id="UP000239197"/>
    </source>
</evidence>
<dbReference type="EMBL" id="CP019064">
    <property type="protein sequence ID" value="AVF38007.1"/>
    <property type="molecule type" value="Genomic_DNA"/>
</dbReference>
<keyword evidence="3" id="KW-1185">Reference proteome</keyword>
<name>A0A2L1UYN4_9GAMM</name>
<dbReference type="GO" id="GO:0016747">
    <property type="term" value="F:acyltransferase activity, transferring groups other than amino-acyl groups"/>
    <property type="evidence" value="ECO:0007669"/>
    <property type="project" value="InterPro"/>
</dbReference>
<feature type="domain" description="N-acetyltransferase" evidence="1">
    <location>
        <begin position="1"/>
        <end position="140"/>
    </location>
</feature>
<evidence type="ECO:0000313" key="2">
    <source>
        <dbReference type="EMBL" id="AVF38007.1"/>
    </source>
</evidence>
<reference evidence="3" key="1">
    <citation type="submission" date="2017-01" db="EMBL/GenBank/DDBJ databases">
        <title>Genome sequence of Rouxiella sp. ERMR1:05.</title>
        <authorList>
            <person name="Kumar R."/>
            <person name="Singh D."/>
            <person name="Kumar S."/>
        </authorList>
    </citation>
    <scope>NUCLEOTIDE SEQUENCE [LARGE SCALE GENOMIC DNA]</scope>
    <source>
        <strain evidence="3">ERMR1:05</strain>
        <plasmid evidence="3">unnamed2</plasmid>
    </source>
</reference>
<dbReference type="InterPro" id="IPR016181">
    <property type="entry name" value="Acyl_CoA_acyltransferase"/>
</dbReference>
<accession>A0A2L1UYN4</accession>
<organism evidence="2 3">
    <name type="scientific">Rahnella sikkimica</name>
    <dbReference type="NCBI Taxonomy" id="1805933"/>
    <lineage>
        <taxon>Bacteria</taxon>
        <taxon>Pseudomonadati</taxon>
        <taxon>Pseudomonadota</taxon>
        <taxon>Gammaproteobacteria</taxon>
        <taxon>Enterobacterales</taxon>
        <taxon>Yersiniaceae</taxon>
        <taxon>Rahnella</taxon>
    </lineage>
</organism>
<dbReference type="KEGG" id="rox:BV494_24180"/>
<dbReference type="Proteomes" id="UP000239197">
    <property type="component" value="Plasmid unnamed2"/>
</dbReference>
<dbReference type="Pfam" id="PF00583">
    <property type="entry name" value="Acetyltransf_1"/>
    <property type="match status" value="1"/>
</dbReference>